<dbReference type="AlphaFoldDB" id="A0A7K3NI56"/>
<keyword evidence="3" id="KW-1185">Reference proteome</keyword>
<evidence type="ECO:0000313" key="3">
    <source>
        <dbReference type="Proteomes" id="UP000469724"/>
    </source>
</evidence>
<proteinExistence type="predicted"/>
<evidence type="ECO:0000313" key="2">
    <source>
        <dbReference type="EMBL" id="NDY55850.1"/>
    </source>
</evidence>
<accession>A0A7K3NI56</accession>
<feature type="compositionally biased region" description="Pro residues" evidence="1">
    <location>
        <begin position="174"/>
        <end position="184"/>
    </location>
</feature>
<feature type="region of interest" description="Disordered" evidence="1">
    <location>
        <begin position="124"/>
        <end position="186"/>
    </location>
</feature>
<dbReference type="Pfam" id="PF04404">
    <property type="entry name" value="ERF"/>
    <property type="match status" value="1"/>
</dbReference>
<sequence length="239" mass="25926">MDDYQSSEISELAKALINVQRTIKPAVKDATNPFVQNRYATLNSVMDSCREALLGNSIWMTQFPVPAEPGYLGLVTKLTHAESGQWQSSLAVVPLPKADPQGMGSAMTYARRYALSAMLGIVTDDDDGEDSKIPTKTASPSRRPQNASLAHKDTSCDVRPGQSDKNASNSKPVVPNPLSNPLPTLPRIDGITYQTVSAQDGRPCVVATGNTAAKKELLSGAGFKWNPQRKMWWMYADVS</sequence>
<feature type="compositionally biased region" description="Polar residues" evidence="1">
    <location>
        <begin position="134"/>
        <end position="148"/>
    </location>
</feature>
<dbReference type="Proteomes" id="UP000469724">
    <property type="component" value="Unassembled WGS sequence"/>
</dbReference>
<reference evidence="2 3" key="1">
    <citation type="submission" date="2020-02" db="EMBL/GenBank/DDBJ databases">
        <title>Comparative genomics of sulfur disproportionating microorganisms.</title>
        <authorList>
            <person name="Ward L.M."/>
            <person name="Bertran E."/>
            <person name="Johnston D.T."/>
        </authorList>
    </citation>
    <scope>NUCLEOTIDE SEQUENCE [LARGE SCALE GENOMIC DNA]</scope>
    <source>
        <strain evidence="2 3">DSM 3696</strain>
    </source>
</reference>
<dbReference type="RefSeq" id="WP_163300905.1">
    <property type="nucleotide sequence ID" value="NZ_JAAGRQ010000010.1"/>
</dbReference>
<evidence type="ECO:0000256" key="1">
    <source>
        <dbReference type="SAM" id="MobiDB-lite"/>
    </source>
</evidence>
<dbReference type="InterPro" id="IPR007499">
    <property type="entry name" value="ERF_bacteria_virus"/>
</dbReference>
<organism evidence="2 3">
    <name type="scientific">Desulfolutivibrio sulfodismutans</name>
    <dbReference type="NCBI Taxonomy" id="63561"/>
    <lineage>
        <taxon>Bacteria</taxon>
        <taxon>Pseudomonadati</taxon>
        <taxon>Thermodesulfobacteriota</taxon>
        <taxon>Desulfovibrionia</taxon>
        <taxon>Desulfovibrionales</taxon>
        <taxon>Desulfovibrionaceae</taxon>
        <taxon>Desulfolutivibrio</taxon>
    </lineage>
</organism>
<protein>
    <submittedName>
        <fullName evidence="2">ERF family protein</fullName>
    </submittedName>
</protein>
<name>A0A7K3NI56_9BACT</name>
<comment type="caution">
    <text evidence="2">The sequence shown here is derived from an EMBL/GenBank/DDBJ whole genome shotgun (WGS) entry which is preliminary data.</text>
</comment>
<dbReference type="EMBL" id="JAAGRQ010000010">
    <property type="protein sequence ID" value="NDY55850.1"/>
    <property type="molecule type" value="Genomic_DNA"/>
</dbReference>
<gene>
    <name evidence="2" type="ORF">G3N56_03725</name>
</gene>